<evidence type="ECO:0000313" key="3">
    <source>
        <dbReference type="Proteomes" id="UP001221757"/>
    </source>
</evidence>
<dbReference type="Proteomes" id="UP001221757">
    <property type="component" value="Unassembled WGS sequence"/>
</dbReference>
<feature type="region of interest" description="Disordered" evidence="1">
    <location>
        <begin position="1"/>
        <end position="33"/>
    </location>
</feature>
<sequence>MNPPVRPPRPRCSAAPPPRAPQHARRSSTPFSLASVAFDTPRTSSGMFMSGHPRYCRAAPRAAAPERPVDGKDAAVDVEPTRRRRNRLRRPERNTPLGTVLVVRVSAKHSAHRRVSPMSPTALDAISFPLLSIASDCESFQERLRAYIRRAPTTGRLFALDQQPPAPNWSLTLAACILTLCQQCPAAYSFCQTTSSTNRRRHRNKRGFLYEFVILGQQQQRRREVRPIKQSAEAPSGMGAPMQGAGSALAILLEVPFAAKFDLRNKFSAIHYECSPSPRKFYAFCMSITDTATTGGIIATDVTGFIDENGPEVVDSGGEFTALRRAACDARRDARDSTERCACAARGRAERVPAREHQGHIQRGDGPHHGRLNFRNFGPTYVQFDTRVFKLHLGGP</sequence>
<accession>A0AAD7FJQ2</accession>
<name>A0AAD7FJQ2_MYCRO</name>
<comment type="caution">
    <text evidence="2">The sequence shown here is derived from an EMBL/GenBank/DDBJ whole genome shotgun (WGS) entry which is preliminary data.</text>
</comment>
<evidence type="ECO:0000313" key="2">
    <source>
        <dbReference type="EMBL" id="KAJ7622976.1"/>
    </source>
</evidence>
<feature type="compositionally biased region" description="Basic and acidic residues" evidence="1">
    <location>
        <begin position="67"/>
        <end position="81"/>
    </location>
</feature>
<feature type="region of interest" description="Disordered" evidence="1">
    <location>
        <begin position="61"/>
        <end position="90"/>
    </location>
</feature>
<gene>
    <name evidence="2" type="ORF">B0H17DRAFT_1219128</name>
</gene>
<dbReference type="AlphaFoldDB" id="A0AAD7FJQ2"/>
<dbReference type="EMBL" id="JARKIE010000639">
    <property type="protein sequence ID" value="KAJ7622976.1"/>
    <property type="molecule type" value="Genomic_DNA"/>
</dbReference>
<evidence type="ECO:0000256" key="1">
    <source>
        <dbReference type="SAM" id="MobiDB-lite"/>
    </source>
</evidence>
<organism evidence="2 3">
    <name type="scientific">Mycena rosella</name>
    <name type="common">Pink bonnet</name>
    <name type="synonym">Agaricus rosellus</name>
    <dbReference type="NCBI Taxonomy" id="1033263"/>
    <lineage>
        <taxon>Eukaryota</taxon>
        <taxon>Fungi</taxon>
        <taxon>Dikarya</taxon>
        <taxon>Basidiomycota</taxon>
        <taxon>Agaricomycotina</taxon>
        <taxon>Agaricomycetes</taxon>
        <taxon>Agaricomycetidae</taxon>
        <taxon>Agaricales</taxon>
        <taxon>Marasmiineae</taxon>
        <taxon>Mycenaceae</taxon>
        <taxon>Mycena</taxon>
    </lineage>
</organism>
<keyword evidence="3" id="KW-1185">Reference proteome</keyword>
<proteinExistence type="predicted"/>
<reference evidence="2" key="1">
    <citation type="submission" date="2023-03" db="EMBL/GenBank/DDBJ databases">
        <title>Massive genome expansion in bonnet fungi (Mycena s.s.) driven by repeated elements and novel gene families across ecological guilds.</title>
        <authorList>
            <consortium name="Lawrence Berkeley National Laboratory"/>
            <person name="Harder C.B."/>
            <person name="Miyauchi S."/>
            <person name="Viragh M."/>
            <person name="Kuo A."/>
            <person name="Thoen E."/>
            <person name="Andreopoulos B."/>
            <person name="Lu D."/>
            <person name="Skrede I."/>
            <person name="Drula E."/>
            <person name="Henrissat B."/>
            <person name="Morin E."/>
            <person name="Kohler A."/>
            <person name="Barry K."/>
            <person name="LaButti K."/>
            <person name="Morin E."/>
            <person name="Salamov A."/>
            <person name="Lipzen A."/>
            <person name="Mereny Z."/>
            <person name="Hegedus B."/>
            <person name="Baldrian P."/>
            <person name="Stursova M."/>
            <person name="Weitz H."/>
            <person name="Taylor A."/>
            <person name="Grigoriev I.V."/>
            <person name="Nagy L.G."/>
            <person name="Martin F."/>
            <person name="Kauserud H."/>
        </authorList>
    </citation>
    <scope>NUCLEOTIDE SEQUENCE</scope>
    <source>
        <strain evidence="2">CBHHK067</strain>
    </source>
</reference>
<protein>
    <submittedName>
        <fullName evidence="2">Uncharacterized protein</fullName>
    </submittedName>
</protein>